<dbReference type="SUPFAM" id="SSF53613">
    <property type="entry name" value="Ribokinase-like"/>
    <property type="match status" value="1"/>
</dbReference>
<reference evidence="2" key="1">
    <citation type="journal article" date="2015" name="PeerJ">
        <title>First genomic representation of candidate bacterial phylum KSB3 points to enhanced environmental sensing as a trigger of wastewater bulking.</title>
        <authorList>
            <person name="Sekiguchi Y."/>
            <person name="Ohashi A."/>
            <person name="Parks D.H."/>
            <person name="Yamauchi T."/>
            <person name="Tyson G.W."/>
            <person name="Hugenholtz P."/>
        </authorList>
    </citation>
    <scope>NUCLEOTIDE SEQUENCE [LARGE SCALE GENOMIC DNA]</scope>
</reference>
<protein>
    <submittedName>
        <fullName evidence="2">PfkB domain protein</fullName>
    </submittedName>
</protein>
<organism evidence="2">
    <name type="scientific">Vecturithrix granuli</name>
    <dbReference type="NCBI Taxonomy" id="1499967"/>
    <lineage>
        <taxon>Bacteria</taxon>
        <taxon>Candidatus Moduliflexota</taxon>
        <taxon>Candidatus Vecturitrichia</taxon>
        <taxon>Candidatus Vecturitrichales</taxon>
        <taxon>Candidatus Vecturitrichaceae</taxon>
        <taxon>Candidatus Vecturithrix</taxon>
    </lineage>
</organism>
<sequence length="290" mass="31561">MMSYDIVAVGAISRDLNVVMGNEEVRYGGGSYCAAFAAYAARCTTAVVTKLARDDLASLAPFQEVGIPVFSTMSSQTTSIKNVYTTPDLDRRTCFMIAMADPFQKEDFPQDLNAKIYQVAALIAGEVPLDVLKFLAQKGKIGIDAQGFIRTAVGHELVSKDWQDKYEAFPMIDFLKTDAAEAEILTGCTDRSQSLQALAAMGAKEIVLTHSSEVMAYAEGQIYRAPFKPRNLSGRTGRGDTCFAAYLSQRLCRAPEESLKFAAALTSLKMEVPGPFRGSLEDVHALLATY</sequence>
<dbReference type="Pfam" id="PF00294">
    <property type="entry name" value="PfkB"/>
    <property type="match status" value="1"/>
</dbReference>
<dbReference type="HOGENOM" id="CLU_065902_0_0_0"/>
<gene>
    <name evidence="2" type="ORF">U27_05423</name>
</gene>
<name>A0A081C1J4_VECG1</name>
<keyword evidence="3" id="KW-1185">Reference proteome</keyword>
<evidence type="ECO:0000313" key="3">
    <source>
        <dbReference type="Proteomes" id="UP000030661"/>
    </source>
</evidence>
<dbReference type="STRING" id="1499967.U27_05423"/>
<evidence type="ECO:0000313" key="2">
    <source>
        <dbReference type="EMBL" id="GAK58449.1"/>
    </source>
</evidence>
<evidence type="ECO:0000259" key="1">
    <source>
        <dbReference type="Pfam" id="PF00294"/>
    </source>
</evidence>
<dbReference type="eggNOG" id="COG0524">
    <property type="taxonomic scope" value="Bacteria"/>
</dbReference>
<feature type="domain" description="Carbohydrate kinase PfkB" evidence="1">
    <location>
        <begin position="15"/>
        <end position="275"/>
    </location>
</feature>
<accession>A0A081C1J4</accession>
<dbReference type="InterPro" id="IPR011611">
    <property type="entry name" value="PfkB_dom"/>
</dbReference>
<dbReference type="EMBL" id="DF820467">
    <property type="protein sequence ID" value="GAK58449.1"/>
    <property type="molecule type" value="Genomic_DNA"/>
</dbReference>
<proteinExistence type="predicted"/>
<dbReference type="AlphaFoldDB" id="A0A081C1J4"/>
<dbReference type="InterPro" id="IPR029056">
    <property type="entry name" value="Ribokinase-like"/>
</dbReference>
<dbReference type="Gene3D" id="3.40.1190.20">
    <property type="match status" value="1"/>
</dbReference>
<dbReference type="Proteomes" id="UP000030661">
    <property type="component" value="Unassembled WGS sequence"/>
</dbReference>